<dbReference type="EMBL" id="BCMI01000031">
    <property type="protein sequence ID" value="GAX06979.1"/>
    <property type="molecule type" value="Genomic_DNA"/>
</dbReference>
<accession>A0A1Z5IZ96</accession>
<dbReference type="Proteomes" id="UP000198414">
    <property type="component" value="Unassembled WGS sequence"/>
</dbReference>
<dbReference type="RefSeq" id="WP_089121886.1">
    <property type="nucleotide sequence ID" value="NZ_BCMI01000031.1"/>
</dbReference>
<organism evidence="1 2">
    <name type="scientific">Secundilactobacillus pentosiphilus</name>
    <dbReference type="NCBI Taxonomy" id="1714682"/>
    <lineage>
        <taxon>Bacteria</taxon>
        <taxon>Bacillati</taxon>
        <taxon>Bacillota</taxon>
        <taxon>Bacilli</taxon>
        <taxon>Lactobacillales</taxon>
        <taxon>Lactobacillaceae</taxon>
        <taxon>Secundilactobacillus</taxon>
    </lineage>
</organism>
<dbReference type="AlphaFoldDB" id="A0A1Z5IZ96"/>
<reference evidence="1 2" key="1">
    <citation type="submission" date="2015-11" db="EMBL/GenBank/DDBJ databases">
        <title>Draft genome sequences of new species of the genus Lactobacillus isolated from orchardgrass silage.</title>
        <authorList>
            <person name="Tohno M."/>
            <person name="Tanizawa Y."/>
            <person name="Arita M."/>
        </authorList>
    </citation>
    <scope>NUCLEOTIDE SEQUENCE [LARGE SCALE GENOMIC DNA]</scope>
    <source>
        <strain evidence="1 2">IWT25</strain>
    </source>
</reference>
<proteinExistence type="predicted"/>
<gene>
    <name evidence="1" type="ORF">IWT25_02327</name>
</gene>
<sequence length="109" mass="13126">MKKRSIGDLAYSNPQRSWLWKLLHKKVDHRKWSTQKNNFQNHYITREGYLTMVRSNLKYLKRDVKLCEARIDKTPANQTDALEYWFEHLDLAKKNLLMYGKLEVVANDQ</sequence>
<evidence type="ECO:0000313" key="2">
    <source>
        <dbReference type="Proteomes" id="UP000198414"/>
    </source>
</evidence>
<comment type="caution">
    <text evidence="1">The sequence shown here is derived from an EMBL/GenBank/DDBJ whole genome shotgun (WGS) entry which is preliminary data.</text>
</comment>
<evidence type="ECO:0000313" key="1">
    <source>
        <dbReference type="EMBL" id="GAX06979.1"/>
    </source>
</evidence>
<protein>
    <submittedName>
        <fullName evidence="1">Uncharacterized protein</fullName>
    </submittedName>
</protein>
<name>A0A1Z5IZ96_9LACO</name>